<name>A0A1I0LPP6_9ACTN</name>
<protein>
    <submittedName>
        <fullName evidence="2">Uncharacterized protein</fullName>
    </submittedName>
</protein>
<dbReference type="STRING" id="568860.SAMN05421811_12236"/>
<dbReference type="AlphaFoldDB" id="A0A1I0LPP6"/>
<accession>A0A1I0LPP6</accession>
<evidence type="ECO:0000256" key="1">
    <source>
        <dbReference type="SAM" id="MobiDB-lite"/>
    </source>
</evidence>
<evidence type="ECO:0000313" key="2">
    <source>
        <dbReference type="EMBL" id="SEU43753.1"/>
    </source>
</evidence>
<organism evidence="2 3">
    <name type="scientific">Nonomuraea wenchangensis</name>
    <dbReference type="NCBI Taxonomy" id="568860"/>
    <lineage>
        <taxon>Bacteria</taxon>
        <taxon>Bacillati</taxon>
        <taxon>Actinomycetota</taxon>
        <taxon>Actinomycetes</taxon>
        <taxon>Streptosporangiales</taxon>
        <taxon>Streptosporangiaceae</taxon>
        <taxon>Nonomuraea</taxon>
    </lineage>
</organism>
<keyword evidence="3" id="KW-1185">Reference proteome</keyword>
<dbReference type="EMBL" id="FOHX01000022">
    <property type="protein sequence ID" value="SEU43753.1"/>
    <property type="molecule type" value="Genomic_DNA"/>
</dbReference>
<sequence length="244" mass="26276">MNEISAGAVFVPGRPGELFRWLPFELADALRWSVRRLYLDQGTGHGPQLRPGGGKARALTGTTGAGHRASSEDISLYSGFCRFSSYRSRSNHCRVDGITNSIRTTIGMDIPPTTLRSLSRNATTAGGARLTDSKATVERHTHFLLVCHLTARAMAITPTTNPTIGMIIKSQEVPAAVPGPNVAIMPMSARKRPPRMARAPCAISSVRAIRAGICMNRLPNLCLVEPAGQHYCCEAMPGGLPTWD</sequence>
<dbReference type="Proteomes" id="UP000199361">
    <property type="component" value="Unassembled WGS sequence"/>
</dbReference>
<reference evidence="2 3" key="1">
    <citation type="submission" date="2016-10" db="EMBL/GenBank/DDBJ databases">
        <authorList>
            <person name="de Groot N.N."/>
        </authorList>
    </citation>
    <scope>NUCLEOTIDE SEQUENCE [LARGE SCALE GENOMIC DNA]</scope>
    <source>
        <strain evidence="2 3">CGMCC 4.5598</strain>
    </source>
</reference>
<feature type="region of interest" description="Disordered" evidence="1">
    <location>
        <begin position="43"/>
        <end position="65"/>
    </location>
</feature>
<proteinExistence type="predicted"/>
<evidence type="ECO:0000313" key="3">
    <source>
        <dbReference type="Proteomes" id="UP000199361"/>
    </source>
</evidence>
<gene>
    <name evidence="2" type="ORF">SAMN05421811_12236</name>
</gene>